<protein>
    <submittedName>
        <fullName evidence="2">Bacteriophage/transposase fusion protein</fullName>
    </submittedName>
</protein>
<dbReference type="Proteomes" id="UP000000662">
    <property type="component" value="Chromosome 3"/>
</dbReference>
<evidence type="ECO:0000313" key="3">
    <source>
        <dbReference type="Proteomes" id="UP000000662"/>
    </source>
</evidence>
<dbReference type="AlphaFoldDB" id="Q0B340"/>
<gene>
    <name evidence="2" type="ordered locus">Bamb_5887</name>
</gene>
<dbReference type="GO" id="GO:0015074">
    <property type="term" value="P:DNA integration"/>
    <property type="evidence" value="ECO:0007669"/>
    <property type="project" value="InterPro"/>
</dbReference>
<dbReference type="PATRIC" id="fig|339670.21.peg.6843"/>
<dbReference type="SUPFAM" id="SSF53098">
    <property type="entry name" value="Ribonuclease H-like"/>
    <property type="match status" value="1"/>
</dbReference>
<dbReference type="eggNOG" id="COG2801">
    <property type="taxonomic scope" value="Bacteria"/>
</dbReference>
<reference evidence="2" key="1">
    <citation type="submission" date="2006-08" db="EMBL/GenBank/DDBJ databases">
        <title>Complete sequence of Chromosome 3 of Burkholderia cepacia AMMD.</title>
        <authorList>
            <consortium name="US DOE Joint Genome Institute"/>
            <person name="Copeland A."/>
            <person name="Lucas S."/>
            <person name="Lapidus A."/>
            <person name="Barry K."/>
            <person name="Detter J.C."/>
            <person name="Glavina del Rio T."/>
            <person name="Hammon N."/>
            <person name="Israni S."/>
            <person name="Pitluck S."/>
            <person name="Bruce D."/>
            <person name="Chain P."/>
            <person name="Malfatti S."/>
            <person name="Shin M."/>
            <person name="Vergez L."/>
            <person name="Schmutz J."/>
            <person name="Larimer F."/>
            <person name="Land M."/>
            <person name="Hauser L."/>
            <person name="Kyrpides N."/>
            <person name="Kim E."/>
            <person name="Parke J."/>
            <person name="Coenye T."/>
            <person name="Konstantinidis K."/>
            <person name="Ramette A."/>
            <person name="Tiedje J."/>
            <person name="Richardson P."/>
        </authorList>
    </citation>
    <scope>NUCLEOTIDE SEQUENCE</scope>
    <source>
        <strain evidence="2">AMMD</strain>
    </source>
</reference>
<dbReference type="Pfam" id="PF13683">
    <property type="entry name" value="rve_3"/>
    <property type="match status" value="1"/>
</dbReference>
<dbReference type="InterPro" id="IPR001584">
    <property type="entry name" value="Integrase_cat-core"/>
</dbReference>
<dbReference type="KEGG" id="bam:Bamb_5887"/>
<feature type="domain" description="Integrase catalytic" evidence="1">
    <location>
        <begin position="1"/>
        <end position="42"/>
    </location>
</feature>
<dbReference type="EMBL" id="CP000442">
    <property type="protein sequence ID" value="ABI91433.1"/>
    <property type="molecule type" value="Genomic_DNA"/>
</dbReference>
<evidence type="ECO:0000313" key="2">
    <source>
        <dbReference type="EMBL" id="ABI91433.1"/>
    </source>
</evidence>
<accession>Q0B340</accession>
<dbReference type="InterPro" id="IPR012337">
    <property type="entry name" value="RNaseH-like_sf"/>
</dbReference>
<organism evidence="2 3">
    <name type="scientific">Burkholderia ambifaria (strain ATCC BAA-244 / DSM 16087 / CCUG 44356 / LMG 19182 / AMMD)</name>
    <name type="common">Burkholderia cepacia (strain AMMD)</name>
    <dbReference type="NCBI Taxonomy" id="339670"/>
    <lineage>
        <taxon>Bacteria</taxon>
        <taxon>Pseudomonadati</taxon>
        <taxon>Pseudomonadota</taxon>
        <taxon>Betaproteobacteria</taxon>
        <taxon>Burkholderiales</taxon>
        <taxon>Burkholderiaceae</taxon>
        <taxon>Burkholderia</taxon>
        <taxon>Burkholderia cepacia complex</taxon>
    </lineage>
</organism>
<keyword evidence="3" id="KW-1185">Reference proteome</keyword>
<evidence type="ECO:0000259" key="1">
    <source>
        <dbReference type="Pfam" id="PF13683"/>
    </source>
</evidence>
<sequence length="43" mass="5246">MSRRGNCWDNAVVERFFRSLKGEWIGEPLYFDHRHAEQDITDY</sequence>
<name>Q0B340_BURCM</name>
<proteinExistence type="predicted"/>